<proteinExistence type="predicted"/>
<keyword evidence="2" id="KW-1185">Reference proteome</keyword>
<dbReference type="RefSeq" id="WP_330482475.1">
    <property type="nucleotide sequence ID" value="NZ_JAZBJZ010000011.1"/>
</dbReference>
<sequence length="191" mass="22755">MKKFILSDEPEDFDEKVRQKGNQWLRKNPDKLPKDYWSISNSDLAKRFDDLCSYAVMRIPSGNGTVDHYLSKKNYPHLAYEWSNYRHAFSRINGCKQNYDTRILDPFEVDEDWFEIILPSLQLVLTPLIPQEFRDRAKFTLKQLQLQDGDWILQQRQYYYDAYKEGNMTILQLERDAPLLARALKKQQGLP</sequence>
<evidence type="ECO:0000313" key="1">
    <source>
        <dbReference type="EMBL" id="MEE3716051.1"/>
    </source>
</evidence>
<reference evidence="1" key="1">
    <citation type="submission" date="2024-01" db="EMBL/GenBank/DDBJ databases">
        <title>Bank of Algae and Cyanobacteria of the Azores (BACA) strain genomes.</title>
        <authorList>
            <person name="Luz R."/>
            <person name="Cordeiro R."/>
            <person name="Fonseca A."/>
            <person name="Goncalves V."/>
        </authorList>
    </citation>
    <scope>NUCLEOTIDE SEQUENCE</scope>
    <source>
        <strain evidence="1">BACA0141</strain>
    </source>
</reference>
<dbReference type="AlphaFoldDB" id="A0AAW9PUB6"/>
<comment type="caution">
    <text evidence="1">The sequence shown here is derived from an EMBL/GenBank/DDBJ whole genome shotgun (WGS) entry which is preliminary data.</text>
</comment>
<gene>
    <name evidence="1" type="ORF">V2H45_04730</name>
</gene>
<evidence type="ECO:0000313" key="2">
    <source>
        <dbReference type="Proteomes" id="UP001333818"/>
    </source>
</evidence>
<dbReference type="Proteomes" id="UP001333818">
    <property type="component" value="Unassembled WGS sequence"/>
</dbReference>
<protein>
    <submittedName>
        <fullName evidence="1">Uncharacterized protein</fullName>
    </submittedName>
</protein>
<name>A0AAW9PUB6_9CYAN</name>
<dbReference type="EMBL" id="JAZBJZ010000011">
    <property type="protein sequence ID" value="MEE3716051.1"/>
    <property type="molecule type" value="Genomic_DNA"/>
</dbReference>
<accession>A0AAW9PUB6</accession>
<organism evidence="1 2">
    <name type="scientific">Tumidithrix elongata BACA0141</name>
    <dbReference type="NCBI Taxonomy" id="2716417"/>
    <lineage>
        <taxon>Bacteria</taxon>
        <taxon>Bacillati</taxon>
        <taxon>Cyanobacteriota</taxon>
        <taxon>Cyanophyceae</taxon>
        <taxon>Pseudanabaenales</taxon>
        <taxon>Pseudanabaenaceae</taxon>
        <taxon>Tumidithrix</taxon>
        <taxon>Tumidithrix elongata</taxon>
    </lineage>
</organism>